<evidence type="ECO:0000313" key="1">
    <source>
        <dbReference type="EMBL" id="PTH79928.1"/>
    </source>
</evidence>
<dbReference type="EMBL" id="PZKL01000038">
    <property type="protein sequence ID" value="PTH79928.1"/>
    <property type="molecule type" value="Genomic_DNA"/>
</dbReference>
<organism evidence="1 2">
    <name type="scientific">Aeromonas veronii</name>
    <dbReference type="NCBI Taxonomy" id="654"/>
    <lineage>
        <taxon>Bacteria</taxon>
        <taxon>Pseudomonadati</taxon>
        <taxon>Pseudomonadota</taxon>
        <taxon>Gammaproteobacteria</taxon>
        <taxon>Aeromonadales</taxon>
        <taxon>Aeromonadaceae</taxon>
        <taxon>Aeromonas</taxon>
    </lineage>
</organism>
<gene>
    <name evidence="1" type="ORF">DAA48_16835</name>
</gene>
<dbReference type="RefSeq" id="WP_107684097.1">
    <property type="nucleotide sequence ID" value="NZ_PZKL01000038.1"/>
</dbReference>
<comment type="caution">
    <text evidence="1">The sequence shown here is derived from an EMBL/GenBank/DDBJ whole genome shotgun (WGS) entry which is preliminary data.</text>
</comment>
<proteinExistence type="predicted"/>
<name>A0A2T4MZD2_AERVE</name>
<evidence type="ECO:0000313" key="2">
    <source>
        <dbReference type="Proteomes" id="UP000241986"/>
    </source>
</evidence>
<protein>
    <submittedName>
        <fullName evidence="1">Uncharacterized protein</fullName>
    </submittedName>
</protein>
<dbReference type="Proteomes" id="UP000241986">
    <property type="component" value="Unassembled WGS sequence"/>
</dbReference>
<sequence>MKNQEKTLYEKIVDIAIQNGIYSPSAPVIQMQEEQDVLEHDSMRGDHYIWVFDRVTRKSHILETGRLASEQFLKMGKRYDHYFALSLDGVNQGDVREVSRNQAITFVERHQQSPDRIPRRLNLVRQMDLLLFPGSSAALELSRTEMMRKFQPKPGDKTAIKITTPRDASFGFVSLELVRVKCQEHLIDKDRISKYDSIANKEAVKKYQEKPGYYLITTTQEKHATIDVISERAFEKAKASILERNADNEIAP</sequence>
<accession>A0A2T4MZD2</accession>
<dbReference type="AlphaFoldDB" id="A0A2T4MZD2"/>
<reference evidence="1 2" key="1">
    <citation type="submission" date="2018-03" db="EMBL/GenBank/DDBJ databases">
        <title>Aeromonas veronii whole genome sequencing and analysis.</title>
        <authorList>
            <person name="Xie H."/>
            <person name="Liu T."/>
            <person name="Wang K."/>
        </authorList>
    </citation>
    <scope>NUCLEOTIDE SEQUENCE [LARGE SCALE GENOMIC DNA]</scope>
    <source>
        <strain evidence="1 2">XH.VA.1</strain>
    </source>
</reference>